<evidence type="ECO:0000313" key="2">
    <source>
        <dbReference type="Proteomes" id="UP000236316"/>
    </source>
</evidence>
<name>A0A2I2L3P8_9VIRU</name>
<evidence type="ECO:0000313" key="1">
    <source>
        <dbReference type="EMBL" id="SNW62158.1"/>
    </source>
</evidence>
<sequence>MNLVNDNIRTIFDELTASEIINYCSTSNYNNNLCKTDEFHKYFSKRFFPNMDNILSKISKDGILNLAKLIFDNNPTNTLLTNLASDIIKDSIIIYYIGNYPLLLKLDNKSTLELFSKLYPTPYTFDKFKDNGDLEVISEISDILNRAFSLNYSTMDIMNIMDTIQRKNIIYNDIYLMCIIYGRKDVYNAFQSKYKVNKDLIEYSVDLIPELTMMGTLGRENAVYSEYLTFNDDVINIPIKFDEYLLEDSYYPKLLFNKYKDRFLQDPNFANSYYGKDISTDHIPYLLNDNVDLDKIKGWDKDEFNGFLLRLLNPEVINLFYNIEDDGDNEEIALELIRMKPKSAWELLSIVTKNKGKDSIDRLYSNLLTEAAEVGYVPISVYTCLLYRFTLPSSTMDTLTEYMEYLHSDN</sequence>
<dbReference type="GeneID" id="35382022"/>
<proteinExistence type="predicted"/>
<dbReference type="RefSeq" id="YP_009448460.1">
    <property type="nucleotide sequence ID" value="NC_036594.1"/>
</dbReference>
<accession>A0A2I2L3P8</accession>
<dbReference type="KEGG" id="vg:35382022"/>
<organism evidence="1">
    <name type="scientific">Orpheovirus IHUMI-LCC2</name>
    <dbReference type="NCBI Taxonomy" id="2023057"/>
    <lineage>
        <taxon>Viruses</taxon>
        <taxon>Varidnaviria</taxon>
        <taxon>Bamfordvirae</taxon>
        <taxon>Nucleocytoviricota</taxon>
        <taxon>Megaviricetes</taxon>
        <taxon>Pimascovirales</taxon>
        <taxon>Ocovirineae</taxon>
        <taxon>Orpheoviridae</taxon>
        <taxon>Alphaorpheovirus</taxon>
        <taxon>Alphaorpheovirus massiliense</taxon>
    </lineage>
</organism>
<dbReference type="Proteomes" id="UP000236316">
    <property type="component" value="Segment"/>
</dbReference>
<keyword evidence="2" id="KW-1185">Reference proteome</keyword>
<gene>
    <name evidence="1" type="ORF">ORPV_254</name>
</gene>
<dbReference type="EMBL" id="LT906555">
    <property type="protein sequence ID" value="SNW62158.1"/>
    <property type="molecule type" value="Genomic_DNA"/>
</dbReference>
<protein>
    <submittedName>
        <fullName evidence="1">Uncharacterized protein</fullName>
    </submittedName>
</protein>
<reference evidence="1" key="1">
    <citation type="submission" date="2017-08" db="EMBL/GenBank/DDBJ databases">
        <authorList>
            <consortium name="Urmite Genomes"/>
        </authorList>
    </citation>
    <scope>NUCLEOTIDE SEQUENCE [LARGE SCALE GENOMIC DNA]</scope>
    <source>
        <strain evidence="1">IHUMI-LCC2</strain>
    </source>
</reference>